<reference evidence="3" key="1">
    <citation type="journal article" date="2019" name="Int. J. Syst. Evol. Microbiol.">
        <title>The Global Catalogue of Microorganisms (GCM) 10K type strain sequencing project: providing services to taxonomists for standard genome sequencing and annotation.</title>
        <authorList>
            <consortium name="The Broad Institute Genomics Platform"/>
            <consortium name="The Broad Institute Genome Sequencing Center for Infectious Disease"/>
            <person name="Wu L."/>
            <person name="Ma J."/>
        </authorList>
    </citation>
    <scope>NUCLEOTIDE SEQUENCE [LARGE SCALE GENOMIC DNA]</scope>
    <source>
        <strain evidence="3">CECT 8570</strain>
    </source>
</reference>
<dbReference type="Proteomes" id="UP001595840">
    <property type="component" value="Unassembled WGS sequence"/>
</dbReference>
<sequence>MHKLRLITFTVTFFTLCSLYLSGCSQLTINLPAIADSQKRHPGQVVWRDLLTHDMKATKQFYSGLFGWTFTEIPNAFGASAYHLISFEGQTIGGAVDTAGLKKGQELSQWVSVFSSTDLAASVKSVTALGGSIEGGPQSVGDRGQLAVVRDSQGAVFALLQTAKGDPVKTPTKAGYFLWQELWNTDGDGQFYTTLFGAQAQTSKLGSAHFTYFTVREQPAFSVTRSPIEGLAPTWVTYVHVDDVQATVKKAQALGGVIAVAPQRNPIGGELAVILDPSGAGFIVQTWQANQDKGANK</sequence>
<dbReference type="InterPro" id="IPR004360">
    <property type="entry name" value="Glyas_Fos-R_dOase_dom"/>
</dbReference>
<name>A0ABV8V6H1_9GAMM</name>
<evidence type="ECO:0000313" key="2">
    <source>
        <dbReference type="EMBL" id="MFC4363089.1"/>
    </source>
</evidence>
<dbReference type="SUPFAM" id="SSF54593">
    <property type="entry name" value="Glyoxalase/Bleomycin resistance protein/Dihydroxybiphenyl dioxygenase"/>
    <property type="match status" value="2"/>
</dbReference>
<dbReference type="InterPro" id="IPR029068">
    <property type="entry name" value="Glyas_Bleomycin-R_OHBP_Dase"/>
</dbReference>
<keyword evidence="3" id="KW-1185">Reference proteome</keyword>
<dbReference type="Pfam" id="PF00903">
    <property type="entry name" value="Glyoxalase"/>
    <property type="match status" value="2"/>
</dbReference>
<gene>
    <name evidence="2" type="ORF">ACFOX3_12300</name>
</gene>
<dbReference type="PANTHER" id="PTHR33993:SF14">
    <property type="entry name" value="GB|AAF24581.1"/>
    <property type="match status" value="1"/>
</dbReference>
<dbReference type="PANTHER" id="PTHR33993">
    <property type="entry name" value="GLYOXALASE-RELATED"/>
    <property type="match status" value="1"/>
</dbReference>
<comment type="caution">
    <text evidence="2">The sequence shown here is derived from an EMBL/GenBank/DDBJ whole genome shotgun (WGS) entry which is preliminary data.</text>
</comment>
<evidence type="ECO:0000259" key="1">
    <source>
        <dbReference type="PROSITE" id="PS51819"/>
    </source>
</evidence>
<dbReference type="Gene3D" id="3.10.180.10">
    <property type="entry name" value="2,3-Dihydroxybiphenyl 1,2-Dioxygenase, domain 1"/>
    <property type="match status" value="2"/>
</dbReference>
<accession>A0ABV8V6H1</accession>
<organism evidence="2 3">
    <name type="scientific">Simiduia curdlanivorans</name>
    <dbReference type="NCBI Taxonomy" id="1492769"/>
    <lineage>
        <taxon>Bacteria</taxon>
        <taxon>Pseudomonadati</taxon>
        <taxon>Pseudomonadota</taxon>
        <taxon>Gammaproteobacteria</taxon>
        <taxon>Cellvibrionales</taxon>
        <taxon>Cellvibrionaceae</taxon>
        <taxon>Simiduia</taxon>
    </lineage>
</organism>
<feature type="domain" description="VOC" evidence="1">
    <location>
        <begin position="41"/>
        <end position="162"/>
    </location>
</feature>
<dbReference type="RefSeq" id="WP_290265143.1">
    <property type="nucleotide sequence ID" value="NZ_JAUFQG010000006.1"/>
</dbReference>
<dbReference type="CDD" id="cd07247">
    <property type="entry name" value="SgaA_N_like"/>
    <property type="match status" value="2"/>
</dbReference>
<dbReference type="PROSITE" id="PS51819">
    <property type="entry name" value="VOC"/>
    <property type="match status" value="1"/>
</dbReference>
<dbReference type="InterPro" id="IPR052164">
    <property type="entry name" value="Anthracycline_SecMetBiosynth"/>
</dbReference>
<evidence type="ECO:0000313" key="3">
    <source>
        <dbReference type="Proteomes" id="UP001595840"/>
    </source>
</evidence>
<protein>
    <submittedName>
        <fullName evidence="2">VOC family protein</fullName>
    </submittedName>
</protein>
<proteinExistence type="predicted"/>
<dbReference type="EMBL" id="JBHSCX010000015">
    <property type="protein sequence ID" value="MFC4363089.1"/>
    <property type="molecule type" value="Genomic_DNA"/>
</dbReference>
<dbReference type="InterPro" id="IPR037523">
    <property type="entry name" value="VOC_core"/>
</dbReference>